<dbReference type="PANTHER" id="PTHR42038">
    <property type="match status" value="1"/>
</dbReference>
<dbReference type="EMBL" id="QQAZ01000006">
    <property type="protein sequence ID" value="RDI49986.1"/>
    <property type="molecule type" value="Genomic_DNA"/>
</dbReference>
<comment type="caution">
    <text evidence="6">The sequence shown here is derived from an EMBL/GenBank/DDBJ whole genome shotgun (WGS) entry which is preliminary data.</text>
</comment>
<organism evidence="6 7">
    <name type="scientific">Nocardia mexicana</name>
    <dbReference type="NCBI Taxonomy" id="279262"/>
    <lineage>
        <taxon>Bacteria</taxon>
        <taxon>Bacillati</taxon>
        <taxon>Actinomycetota</taxon>
        <taxon>Actinomycetes</taxon>
        <taxon>Mycobacteriales</taxon>
        <taxon>Nocardiaceae</taxon>
        <taxon>Nocardia</taxon>
    </lineage>
</organism>
<feature type="transmembrane region" description="Helical" evidence="5">
    <location>
        <begin position="86"/>
        <end position="105"/>
    </location>
</feature>
<evidence type="ECO:0000313" key="7">
    <source>
        <dbReference type="Proteomes" id="UP000255355"/>
    </source>
</evidence>
<feature type="transmembrane region" description="Helical" evidence="5">
    <location>
        <begin position="58"/>
        <end position="80"/>
    </location>
</feature>
<dbReference type="PANTHER" id="PTHR42038:SF2">
    <property type="entry name" value="TERPENE CYCLASE AUSL"/>
    <property type="match status" value="1"/>
</dbReference>
<feature type="transmembrane region" description="Helical" evidence="5">
    <location>
        <begin position="200"/>
        <end position="220"/>
    </location>
</feature>
<evidence type="ECO:0000256" key="4">
    <source>
        <dbReference type="ARBA" id="ARBA00023136"/>
    </source>
</evidence>
<gene>
    <name evidence="6" type="ORF">DFR68_106424</name>
</gene>
<keyword evidence="2 5" id="KW-0812">Transmembrane</keyword>
<dbReference type="InterPro" id="IPR039020">
    <property type="entry name" value="PaxB-like"/>
</dbReference>
<evidence type="ECO:0000256" key="2">
    <source>
        <dbReference type="ARBA" id="ARBA00022692"/>
    </source>
</evidence>
<feature type="transmembrane region" description="Helical" evidence="5">
    <location>
        <begin position="26"/>
        <end position="46"/>
    </location>
</feature>
<feature type="transmembrane region" description="Helical" evidence="5">
    <location>
        <begin position="143"/>
        <end position="163"/>
    </location>
</feature>
<evidence type="ECO:0000313" key="6">
    <source>
        <dbReference type="EMBL" id="RDI49986.1"/>
    </source>
</evidence>
<dbReference type="AlphaFoldDB" id="A0A370H1U8"/>
<dbReference type="GO" id="GO:0016020">
    <property type="term" value="C:membrane"/>
    <property type="evidence" value="ECO:0007669"/>
    <property type="project" value="UniProtKB-SubCell"/>
</dbReference>
<dbReference type="RefSeq" id="WP_068024889.1">
    <property type="nucleotide sequence ID" value="NZ_QQAZ01000006.1"/>
</dbReference>
<proteinExistence type="predicted"/>
<feature type="transmembrane region" description="Helical" evidence="5">
    <location>
        <begin position="175"/>
        <end position="194"/>
    </location>
</feature>
<keyword evidence="4 5" id="KW-0472">Membrane</keyword>
<evidence type="ECO:0000256" key="5">
    <source>
        <dbReference type="SAM" id="Phobius"/>
    </source>
</evidence>
<dbReference type="Proteomes" id="UP000255355">
    <property type="component" value="Unassembled WGS sequence"/>
</dbReference>
<dbReference type="Pfam" id="PF25129">
    <property type="entry name" value="Pyr4-TMTC"/>
    <property type="match status" value="1"/>
</dbReference>
<dbReference type="GO" id="GO:0016829">
    <property type="term" value="F:lyase activity"/>
    <property type="evidence" value="ECO:0007669"/>
    <property type="project" value="InterPro"/>
</dbReference>
<sequence>MFLPPPIFGNEQAKRIALDGVDLPDWYYYALICTIGALWLTAYVFAIHRARIDRWCAIPPLAVAINFGWEFNYTFVLYQAEWQRPFNLAWLLLDVFLMTHVLKYGAKDHPALGQKRFRLVVAFATVFAAIMLGSITLDIGDFYGAYTGLVANCFMSPAFLMLLYRRKSSIGQSMYVAFFKGAGTLVGSVMSISLYPHSHIIWVMGCFVLVLDVLYGVLLYRQIRAEGGSPWSVSRPTPPEPAPSALGAEAAFVPARVAEGAR</sequence>
<evidence type="ECO:0000256" key="1">
    <source>
        <dbReference type="ARBA" id="ARBA00004141"/>
    </source>
</evidence>
<comment type="subcellular location">
    <subcellularLocation>
        <location evidence="1">Membrane</location>
        <topology evidence="1">Multi-pass membrane protein</topology>
    </subcellularLocation>
</comment>
<feature type="transmembrane region" description="Helical" evidence="5">
    <location>
        <begin position="117"/>
        <end position="137"/>
    </location>
</feature>
<evidence type="ECO:0000256" key="3">
    <source>
        <dbReference type="ARBA" id="ARBA00022989"/>
    </source>
</evidence>
<reference evidence="6 7" key="1">
    <citation type="submission" date="2018-07" db="EMBL/GenBank/DDBJ databases">
        <title>Genomic Encyclopedia of Type Strains, Phase IV (KMG-IV): sequencing the most valuable type-strain genomes for metagenomic binning, comparative biology and taxonomic classification.</title>
        <authorList>
            <person name="Goeker M."/>
        </authorList>
    </citation>
    <scope>NUCLEOTIDE SEQUENCE [LARGE SCALE GENOMIC DNA]</scope>
    <source>
        <strain evidence="6 7">DSM 44952</strain>
    </source>
</reference>
<protein>
    <recommendedName>
        <fullName evidence="8">PQ loop repeat protein</fullName>
    </recommendedName>
</protein>
<keyword evidence="3 5" id="KW-1133">Transmembrane helix</keyword>
<name>A0A370H1U8_9NOCA</name>
<keyword evidence="7" id="KW-1185">Reference proteome</keyword>
<dbReference type="STRING" id="1210089.GCA_001613165_05239"/>
<evidence type="ECO:0008006" key="8">
    <source>
        <dbReference type="Google" id="ProtNLM"/>
    </source>
</evidence>
<accession>A0A370H1U8</accession>